<gene>
    <name evidence="1" type="ORF">GGX14DRAFT_679100</name>
</gene>
<organism evidence="1 2">
    <name type="scientific">Mycena pura</name>
    <dbReference type="NCBI Taxonomy" id="153505"/>
    <lineage>
        <taxon>Eukaryota</taxon>
        <taxon>Fungi</taxon>
        <taxon>Dikarya</taxon>
        <taxon>Basidiomycota</taxon>
        <taxon>Agaricomycotina</taxon>
        <taxon>Agaricomycetes</taxon>
        <taxon>Agaricomycetidae</taxon>
        <taxon>Agaricales</taxon>
        <taxon>Marasmiineae</taxon>
        <taxon>Mycenaceae</taxon>
        <taxon>Mycena</taxon>
    </lineage>
</organism>
<reference evidence="1" key="1">
    <citation type="submission" date="2023-03" db="EMBL/GenBank/DDBJ databases">
        <title>Massive genome expansion in bonnet fungi (Mycena s.s.) driven by repeated elements and novel gene families across ecological guilds.</title>
        <authorList>
            <consortium name="Lawrence Berkeley National Laboratory"/>
            <person name="Harder C.B."/>
            <person name="Miyauchi S."/>
            <person name="Viragh M."/>
            <person name="Kuo A."/>
            <person name="Thoen E."/>
            <person name="Andreopoulos B."/>
            <person name="Lu D."/>
            <person name="Skrede I."/>
            <person name="Drula E."/>
            <person name="Henrissat B."/>
            <person name="Morin E."/>
            <person name="Kohler A."/>
            <person name="Barry K."/>
            <person name="LaButti K."/>
            <person name="Morin E."/>
            <person name="Salamov A."/>
            <person name="Lipzen A."/>
            <person name="Mereny Z."/>
            <person name="Hegedus B."/>
            <person name="Baldrian P."/>
            <person name="Stursova M."/>
            <person name="Weitz H."/>
            <person name="Taylor A."/>
            <person name="Grigoriev I.V."/>
            <person name="Nagy L.G."/>
            <person name="Martin F."/>
            <person name="Kauserud H."/>
        </authorList>
    </citation>
    <scope>NUCLEOTIDE SEQUENCE</scope>
    <source>
        <strain evidence="1">9144</strain>
    </source>
</reference>
<sequence>MYGGNGHGHDGATVTITSMGVAQNIGNADVTYAPRKIPGMRVQAVRSVSDWSHGVLTEHSIQNACPYPRFYMSLVLTIYISESSVGVSRTSSSEDAGWAEVPGFSGHIKDQSSIKTIMAAQTDYIRFYHLRAYDRINAPLSTYIEKIEADSGVKFLAAQVALARQWIGDDSDGAQKAVTVMIPVETAEGIVVSDKAPLKTETVPIPESEDAARQVIERFEAAAPTLTPAPRQLIAHIAMQRWGPHRTL</sequence>
<keyword evidence="2" id="KW-1185">Reference proteome</keyword>
<dbReference type="EMBL" id="JARJCW010000099">
    <property type="protein sequence ID" value="KAJ7194296.1"/>
    <property type="molecule type" value="Genomic_DNA"/>
</dbReference>
<dbReference type="Proteomes" id="UP001219525">
    <property type="component" value="Unassembled WGS sequence"/>
</dbReference>
<proteinExistence type="predicted"/>
<evidence type="ECO:0000313" key="1">
    <source>
        <dbReference type="EMBL" id="KAJ7194296.1"/>
    </source>
</evidence>
<accession>A0AAD6UT72</accession>
<name>A0AAD6UT72_9AGAR</name>
<protein>
    <submittedName>
        <fullName evidence="1">Uncharacterized protein</fullName>
    </submittedName>
</protein>
<comment type="caution">
    <text evidence="1">The sequence shown here is derived from an EMBL/GenBank/DDBJ whole genome shotgun (WGS) entry which is preliminary data.</text>
</comment>
<dbReference type="AlphaFoldDB" id="A0AAD6UT72"/>
<evidence type="ECO:0000313" key="2">
    <source>
        <dbReference type="Proteomes" id="UP001219525"/>
    </source>
</evidence>